<comment type="caution">
    <text evidence="2">The sequence shown here is derived from an EMBL/GenBank/DDBJ whole genome shotgun (WGS) entry which is preliminary data.</text>
</comment>
<protein>
    <submittedName>
        <fullName evidence="2">Uncharacterized protein</fullName>
    </submittedName>
</protein>
<feature type="region of interest" description="Disordered" evidence="1">
    <location>
        <begin position="1"/>
        <end position="35"/>
    </location>
</feature>
<dbReference type="Proteomes" id="UP000265520">
    <property type="component" value="Unassembled WGS sequence"/>
</dbReference>
<organism evidence="2 3">
    <name type="scientific">Trifolium medium</name>
    <dbReference type="NCBI Taxonomy" id="97028"/>
    <lineage>
        <taxon>Eukaryota</taxon>
        <taxon>Viridiplantae</taxon>
        <taxon>Streptophyta</taxon>
        <taxon>Embryophyta</taxon>
        <taxon>Tracheophyta</taxon>
        <taxon>Spermatophyta</taxon>
        <taxon>Magnoliopsida</taxon>
        <taxon>eudicotyledons</taxon>
        <taxon>Gunneridae</taxon>
        <taxon>Pentapetalae</taxon>
        <taxon>rosids</taxon>
        <taxon>fabids</taxon>
        <taxon>Fabales</taxon>
        <taxon>Fabaceae</taxon>
        <taxon>Papilionoideae</taxon>
        <taxon>50 kb inversion clade</taxon>
        <taxon>NPAAA clade</taxon>
        <taxon>Hologalegina</taxon>
        <taxon>IRL clade</taxon>
        <taxon>Trifolieae</taxon>
        <taxon>Trifolium</taxon>
    </lineage>
</organism>
<evidence type="ECO:0000256" key="1">
    <source>
        <dbReference type="SAM" id="MobiDB-lite"/>
    </source>
</evidence>
<dbReference type="AlphaFoldDB" id="A0A392RZR8"/>
<sequence>MEKVRSVSGTRPLCPVSVQPPRHHHETIPLAGRYN</sequence>
<reference evidence="2 3" key="1">
    <citation type="journal article" date="2018" name="Front. Plant Sci.">
        <title>Red Clover (Trifolium pratense) and Zigzag Clover (T. medium) - A Picture of Genomic Similarities and Differences.</title>
        <authorList>
            <person name="Dluhosova J."/>
            <person name="Istvanek J."/>
            <person name="Nedelnik J."/>
            <person name="Repkova J."/>
        </authorList>
    </citation>
    <scope>NUCLEOTIDE SEQUENCE [LARGE SCALE GENOMIC DNA]</scope>
    <source>
        <strain evidence="3">cv. 10/8</strain>
        <tissue evidence="2">Leaf</tissue>
    </source>
</reference>
<dbReference type="EMBL" id="LXQA010300529">
    <property type="protein sequence ID" value="MCI42121.1"/>
    <property type="molecule type" value="Genomic_DNA"/>
</dbReference>
<feature type="non-terminal residue" evidence="2">
    <location>
        <position position="35"/>
    </location>
</feature>
<evidence type="ECO:0000313" key="2">
    <source>
        <dbReference type="EMBL" id="MCI42121.1"/>
    </source>
</evidence>
<accession>A0A392RZR8</accession>
<keyword evidence="3" id="KW-1185">Reference proteome</keyword>
<name>A0A392RZR8_9FABA</name>
<evidence type="ECO:0000313" key="3">
    <source>
        <dbReference type="Proteomes" id="UP000265520"/>
    </source>
</evidence>
<proteinExistence type="predicted"/>